<dbReference type="EMBL" id="CP000246">
    <property type="protein sequence ID" value="ABG83876.1"/>
    <property type="molecule type" value="Genomic_DNA"/>
</dbReference>
<name>A0A0H2YS64_CLOP1</name>
<evidence type="ECO:0000259" key="1">
    <source>
        <dbReference type="Pfam" id="PF12146"/>
    </source>
</evidence>
<dbReference type="Gene3D" id="3.40.50.1820">
    <property type="entry name" value="alpha/beta hydrolase"/>
    <property type="match status" value="1"/>
</dbReference>
<dbReference type="RefSeq" id="WP_003456141.1">
    <property type="nucleotide sequence ID" value="NC_008261.1"/>
</dbReference>
<proteinExistence type="predicted"/>
<accession>A0A0H2YS64</accession>
<dbReference type="InterPro" id="IPR029058">
    <property type="entry name" value="AB_hydrolase_fold"/>
</dbReference>
<dbReference type="InterPro" id="IPR051044">
    <property type="entry name" value="MAG_DAG_Lipase"/>
</dbReference>
<organism evidence="2 3">
    <name type="scientific">Clostridium perfringens (strain ATCC 13124 / DSM 756 / JCM 1290 / NCIMB 6125 / NCTC 8237 / Type A)</name>
    <dbReference type="NCBI Taxonomy" id="195103"/>
    <lineage>
        <taxon>Bacteria</taxon>
        <taxon>Bacillati</taxon>
        <taxon>Bacillota</taxon>
        <taxon>Clostridia</taxon>
        <taxon>Eubacteriales</taxon>
        <taxon>Clostridiaceae</taxon>
        <taxon>Clostridium</taxon>
    </lineage>
</organism>
<gene>
    <name evidence="2" type="ordered locus">CPF_1188</name>
</gene>
<protein>
    <submittedName>
        <fullName evidence="2">Lysophospholipase</fullName>
    </submittedName>
</protein>
<dbReference type="InterPro" id="IPR022742">
    <property type="entry name" value="Hydrolase_4"/>
</dbReference>
<keyword evidence="3" id="KW-1185">Reference proteome</keyword>
<reference evidence="2 3" key="1">
    <citation type="journal article" date="2006" name="Genome Res.">
        <title>Skewed genomic variability in strains of the toxigenic bacterial pathogen, Clostridium perfringens.</title>
        <authorList>
            <person name="Myers G.S."/>
            <person name="Rasko D.A."/>
            <person name="Cheung J.K."/>
            <person name="Ravel J."/>
            <person name="Seshadri R."/>
            <person name="Deboy R.T."/>
            <person name="Ren Q."/>
            <person name="Varga J."/>
            <person name="Awad M.M."/>
            <person name="Brinkac L.M."/>
            <person name="Daugherty S.C."/>
            <person name="Haft D.H."/>
            <person name="Dodson R.J."/>
            <person name="Madupu R."/>
            <person name="Nelson W.C."/>
            <person name="Rosovitz M.J."/>
            <person name="Sullivan S.A."/>
            <person name="Khouri H."/>
            <person name="Dimitrov G.I."/>
            <person name="Watkins K.L."/>
            <person name="Mulligan S."/>
            <person name="Benton J."/>
            <person name="Radune D."/>
            <person name="Fisher D.J."/>
            <person name="Atkins H.S."/>
            <person name="Hiscox T."/>
            <person name="Jost B.H."/>
            <person name="Billington S.J."/>
            <person name="Songer J.G."/>
            <person name="McClane B.A."/>
            <person name="Titball R.W."/>
            <person name="Rood J.I."/>
            <person name="Melville S.B."/>
            <person name="Paulsen I.T."/>
        </authorList>
    </citation>
    <scope>NUCLEOTIDE SEQUENCE [LARGE SCALE GENOMIC DNA]</scope>
    <source>
        <strain evidence="3">ATCC 13124 / DSM 756 / JCM 1290 / NCIMB 6125 / NCTC 8237 / S 107 / Type A</strain>
    </source>
</reference>
<dbReference type="AlphaFoldDB" id="A0A0H2YS64"/>
<evidence type="ECO:0000313" key="2">
    <source>
        <dbReference type="EMBL" id="ABG83876.1"/>
    </source>
</evidence>
<dbReference type="Proteomes" id="UP000001823">
    <property type="component" value="Chromosome"/>
</dbReference>
<dbReference type="KEGG" id="cpf:CPF_1188"/>
<evidence type="ECO:0000313" key="3">
    <source>
        <dbReference type="Proteomes" id="UP000001823"/>
    </source>
</evidence>
<dbReference type="STRING" id="195103.CPF_1188"/>
<dbReference type="eggNOG" id="COG2267">
    <property type="taxonomic scope" value="Bacteria"/>
</dbReference>
<dbReference type="PANTHER" id="PTHR11614">
    <property type="entry name" value="PHOSPHOLIPASE-RELATED"/>
    <property type="match status" value="1"/>
</dbReference>
<dbReference type="SUPFAM" id="SSF53474">
    <property type="entry name" value="alpha/beta-Hydrolases"/>
    <property type="match status" value="1"/>
</dbReference>
<dbReference type="PaxDb" id="195103-CPF_1188"/>
<feature type="domain" description="Serine aminopeptidase S33" evidence="1">
    <location>
        <begin position="53"/>
        <end position="311"/>
    </location>
</feature>
<sequence length="329" mass="38888">MCKTLNRKYIYKYGEKKEDVEIVENMLNRMRNSGTFKGENFANIYYEKYIVEESDKAIVICHGFSECIEKYHEIIYYFLNEGFSVYIMEHRGHGRSGCLSKSCNTQVEVESFDYYVKDLKTFLNEVVLKDKRFNNNLYLFAHSMGGAIGTIFLENNHGYFKKVILNSPMFRINTREYSHIKCKLIAKFLILMGKGESFIFGQKPFEEEENLEASGTSDKLRHGLYHKFLLENPILRRGGGSIHWYKEAARATDYLMKKRNIERIDTPILLFKSEFDSYVDTKFHDEFKKLAKDCELIEVKGSKHEGFFEKDEILYDYLDKIFKFLEENN</sequence>
<dbReference type="HOGENOM" id="CLU_026209_10_0_9"/>
<dbReference type="Pfam" id="PF12146">
    <property type="entry name" value="Hydrolase_4"/>
    <property type="match status" value="1"/>
</dbReference>